<dbReference type="AlphaFoldDB" id="A0A8W8MZA7"/>
<evidence type="ECO:0000313" key="4">
    <source>
        <dbReference type="EnsemblMetazoa" id="G3699.1:cds"/>
    </source>
</evidence>
<dbReference type="Gene3D" id="4.10.60.10">
    <property type="entry name" value="Zinc finger, CCHC-type"/>
    <property type="match status" value="1"/>
</dbReference>
<protein>
    <recommendedName>
        <fullName evidence="3">CCHC-type domain-containing protein</fullName>
    </recommendedName>
</protein>
<reference evidence="4" key="1">
    <citation type="submission" date="2022-08" db="UniProtKB">
        <authorList>
            <consortium name="EnsemblMetazoa"/>
        </authorList>
    </citation>
    <scope>IDENTIFICATION</scope>
    <source>
        <strain evidence="4">05x7-T-G4-1.051#20</strain>
    </source>
</reference>
<dbReference type="InterPro" id="IPR001878">
    <property type="entry name" value="Znf_CCHC"/>
</dbReference>
<accession>A0A8W8MZA7</accession>
<name>A0A8W8MZA7_MAGGI</name>
<evidence type="ECO:0000313" key="5">
    <source>
        <dbReference type="Proteomes" id="UP000005408"/>
    </source>
</evidence>
<feature type="region of interest" description="Disordered" evidence="2">
    <location>
        <begin position="29"/>
        <end position="75"/>
    </location>
</feature>
<dbReference type="PROSITE" id="PS50158">
    <property type="entry name" value="ZF_CCHC"/>
    <property type="match status" value="1"/>
</dbReference>
<keyword evidence="5" id="KW-1185">Reference proteome</keyword>
<dbReference type="Proteomes" id="UP000005408">
    <property type="component" value="Unassembled WGS sequence"/>
</dbReference>
<keyword evidence="1" id="KW-0863">Zinc-finger</keyword>
<dbReference type="SUPFAM" id="SSF57756">
    <property type="entry name" value="Retrovirus zinc finger-like domains"/>
    <property type="match status" value="1"/>
</dbReference>
<dbReference type="GO" id="GO:0008270">
    <property type="term" value="F:zinc ion binding"/>
    <property type="evidence" value="ECO:0007669"/>
    <property type="project" value="UniProtKB-KW"/>
</dbReference>
<dbReference type="InterPro" id="IPR036875">
    <property type="entry name" value="Znf_CCHC_sf"/>
</dbReference>
<keyword evidence="1" id="KW-0479">Metal-binding</keyword>
<proteinExistence type="predicted"/>
<feature type="region of interest" description="Disordered" evidence="2">
    <location>
        <begin position="275"/>
        <end position="316"/>
    </location>
</feature>
<evidence type="ECO:0000256" key="1">
    <source>
        <dbReference type="PROSITE-ProRule" id="PRU00047"/>
    </source>
</evidence>
<dbReference type="EnsemblMetazoa" id="G3699.1">
    <property type="protein sequence ID" value="G3699.1:cds"/>
    <property type="gene ID" value="G3699"/>
</dbReference>
<keyword evidence="1" id="KW-0862">Zinc</keyword>
<sequence>MSEDDLLADLSAIDARREKLRAEIERLRSTPQFAKHSPIPDSGVDMGYKSNRNPDDSFEKKIKTPKNTGYAPGHFEYPTPGYTLYEDEKDRTLPKVTENRLPRLGTISQPVFTETYLTPNPYLSTRCAVSSSDSSTVTWSNNWNPVQESVYRSFPTITTTKNISNERSQDYVEIEAFCRAERQRRENGGYVRTTSNNQVTPDAQDPTVREELRQLRDEMQATLRYLEKKIVNVSVKESSAAADTGNMAKEDRFPFRCHHCGKKGHMIKDCFLRNNKGGTRMQKPEVKDSTSVKGNTDSNKRNDSRVSSFRTAEEHW</sequence>
<dbReference type="GO" id="GO:0003676">
    <property type="term" value="F:nucleic acid binding"/>
    <property type="evidence" value="ECO:0007669"/>
    <property type="project" value="InterPro"/>
</dbReference>
<organism evidence="4 5">
    <name type="scientific">Magallana gigas</name>
    <name type="common">Pacific oyster</name>
    <name type="synonym">Crassostrea gigas</name>
    <dbReference type="NCBI Taxonomy" id="29159"/>
    <lineage>
        <taxon>Eukaryota</taxon>
        <taxon>Metazoa</taxon>
        <taxon>Spiralia</taxon>
        <taxon>Lophotrochozoa</taxon>
        <taxon>Mollusca</taxon>
        <taxon>Bivalvia</taxon>
        <taxon>Autobranchia</taxon>
        <taxon>Pteriomorphia</taxon>
        <taxon>Ostreida</taxon>
        <taxon>Ostreoidea</taxon>
        <taxon>Ostreidae</taxon>
        <taxon>Magallana</taxon>
    </lineage>
</organism>
<feature type="domain" description="CCHC-type" evidence="3">
    <location>
        <begin position="256"/>
        <end position="270"/>
    </location>
</feature>
<evidence type="ECO:0000259" key="3">
    <source>
        <dbReference type="PROSITE" id="PS50158"/>
    </source>
</evidence>
<feature type="compositionally biased region" description="Basic and acidic residues" evidence="2">
    <location>
        <begin position="52"/>
        <end position="62"/>
    </location>
</feature>
<evidence type="ECO:0000256" key="2">
    <source>
        <dbReference type="SAM" id="MobiDB-lite"/>
    </source>
</evidence>